<dbReference type="EnsemblMetazoa" id="GBRI013907-RA">
    <property type="protein sequence ID" value="GBRI013907-PA"/>
    <property type="gene ID" value="GBRI013907"/>
</dbReference>
<sequence>MNATFYKNGLITASTGYFNGFYWTFLVTVTHRVNSYERYKRTASTFIFYFVIFQNPPQWPRAVQIFIRHFITTEQYTGLKSFLGQEAGKRQKH</sequence>
<dbReference type="Proteomes" id="UP000091820">
    <property type="component" value="Unassembled WGS sequence"/>
</dbReference>
<accession>A0A1A9WBX8</accession>
<organism evidence="1 2">
    <name type="scientific">Glossina brevipalpis</name>
    <dbReference type="NCBI Taxonomy" id="37001"/>
    <lineage>
        <taxon>Eukaryota</taxon>
        <taxon>Metazoa</taxon>
        <taxon>Ecdysozoa</taxon>
        <taxon>Arthropoda</taxon>
        <taxon>Hexapoda</taxon>
        <taxon>Insecta</taxon>
        <taxon>Pterygota</taxon>
        <taxon>Neoptera</taxon>
        <taxon>Endopterygota</taxon>
        <taxon>Diptera</taxon>
        <taxon>Brachycera</taxon>
        <taxon>Muscomorpha</taxon>
        <taxon>Hippoboscoidea</taxon>
        <taxon>Glossinidae</taxon>
        <taxon>Glossina</taxon>
    </lineage>
</organism>
<evidence type="ECO:0000313" key="2">
    <source>
        <dbReference type="Proteomes" id="UP000091820"/>
    </source>
</evidence>
<dbReference type="VEuPathDB" id="VectorBase:GBRI013907"/>
<reference evidence="1" key="2">
    <citation type="submission" date="2020-05" db="UniProtKB">
        <authorList>
            <consortium name="EnsemblMetazoa"/>
        </authorList>
    </citation>
    <scope>IDENTIFICATION</scope>
    <source>
        <strain evidence="1">IAEA</strain>
    </source>
</reference>
<evidence type="ECO:0000313" key="1">
    <source>
        <dbReference type="EnsemblMetazoa" id="GBRI013907-PA"/>
    </source>
</evidence>
<keyword evidence="2" id="KW-1185">Reference proteome</keyword>
<proteinExistence type="predicted"/>
<reference evidence="2" key="1">
    <citation type="submission" date="2014-03" db="EMBL/GenBank/DDBJ databases">
        <authorList>
            <person name="Aksoy S."/>
            <person name="Warren W."/>
            <person name="Wilson R.K."/>
        </authorList>
    </citation>
    <scope>NUCLEOTIDE SEQUENCE [LARGE SCALE GENOMIC DNA]</scope>
    <source>
        <strain evidence="2">IAEA</strain>
    </source>
</reference>
<dbReference type="AlphaFoldDB" id="A0A1A9WBX8"/>
<protein>
    <submittedName>
        <fullName evidence="1">Uncharacterized protein</fullName>
    </submittedName>
</protein>
<name>A0A1A9WBX8_9MUSC</name>